<dbReference type="GO" id="GO:0004519">
    <property type="term" value="F:endonuclease activity"/>
    <property type="evidence" value="ECO:0007669"/>
    <property type="project" value="InterPro"/>
</dbReference>
<evidence type="ECO:0000313" key="2">
    <source>
        <dbReference type="EMBL" id="AUZ87911.1"/>
    </source>
</evidence>
<accession>A0A2L0UF90</accession>
<evidence type="ECO:0000259" key="1">
    <source>
        <dbReference type="SMART" id="SM00507"/>
    </source>
</evidence>
<name>A0A2L0UF90_9MICC</name>
<dbReference type="GO" id="GO:0003676">
    <property type="term" value="F:nucleic acid binding"/>
    <property type="evidence" value="ECO:0007669"/>
    <property type="project" value="InterPro"/>
</dbReference>
<protein>
    <recommendedName>
        <fullName evidence="1">HNH nuclease domain-containing protein</fullName>
    </recommendedName>
</protein>
<sequence length="281" mass="30066">MAALIIGWDPGQPGWTGVYAADVETVRRTGVVRQEWQVPGDPALVEGLDVWLLAVGARPAQHGLIGHGTLAAIRSPTCSEAGSVEIDVDLDLLLPRGDQVPCADVAGRLPDLRTGEPPVRFIDGPAELAVRMLWAEANPPDRASLDPLPGALPASAVRRVPVNGFERDQDLRRVAMAHRGSVCHACGLDPEQVYGIEGPAVMQVHHITPHAHLEAGYEVDPLVDLIPLCPTCHVVAHSRWPEPYGVEDIRTMLRGAGFLRGSVLTPEQLESEAAAARILGT</sequence>
<dbReference type="RefSeq" id="WP_208739130.1">
    <property type="nucleotide sequence ID" value="NZ_CP024915.1"/>
</dbReference>
<organism evidence="2 3">
    <name type="scientific">Arthrobacter agilis</name>
    <dbReference type="NCBI Taxonomy" id="37921"/>
    <lineage>
        <taxon>Bacteria</taxon>
        <taxon>Bacillati</taxon>
        <taxon>Actinomycetota</taxon>
        <taxon>Actinomycetes</taxon>
        <taxon>Micrococcales</taxon>
        <taxon>Micrococcaceae</taxon>
        <taxon>Arthrobacter</taxon>
    </lineage>
</organism>
<dbReference type="SMART" id="SM00507">
    <property type="entry name" value="HNHc"/>
    <property type="match status" value="1"/>
</dbReference>
<dbReference type="GO" id="GO:0008270">
    <property type="term" value="F:zinc ion binding"/>
    <property type="evidence" value="ECO:0007669"/>
    <property type="project" value="InterPro"/>
</dbReference>
<gene>
    <name evidence="2" type="ORF">CVO76_09935</name>
</gene>
<reference evidence="2 3" key="1">
    <citation type="submission" date="2017-11" db="EMBL/GenBank/DDBJ databases">
        <title>Draft genome of Arthrobacter agilis strain UMCV2, a plant growth-promoting rhizobacterium and biocontrol capacity of phytopathogenic fungi.</title>
        <authorList>
            <person name="Martinez-Camara R."/>
            <person name="Santoyo G."/>
            <person name="Moreno-Hagelsieb G."/>
            <person name="Valencia-Cantero E."/>
        </authorList>
    </citation>
    <scope>NUCLEOTIDE SEQUENCE [LARGE SCALE GENOMIC DNA]</scope>
    <source>
        <strain evidence="2 3">UMCV2</strain>
    </source>
</reference>
<feature type="domain" description="HNH nuclease" evidence="1">
    <location>
        <begin position="171"/>
        <end position="234"/>
    </location>
</feature>
<dbReference type="Pfam" id="PF01844">
    <property type="entry name" value="HNH"/>
    <property type="match status" value="1"/>
</dbReference>
<dbReference type="AlphaFoldDB" id="A0A2L0UF90"/>
<proteinExistence type="predicted"/>
<evidence type="ECO:0000313" key="3">
    <source>
        <dbReference type="Proteomes" id="UP000239187"/>
    </source>
</evidence>
<dbReference type="EMBL" id="CP024915">
    <property type="protein sequence ID" value="AUZ87911.1"/>
    <property type="molecule type" value="Genomic_DNA"/>
</dbReference>
<dbReference type="Proteomes" id="UP000239187">
    <property type="component" value="Chromosome"/>
</dbReference>
<dbReference type="CDD" id="cd00085">
    <property type="entry name" value="HNHc"/>
    <property type="match status" value="1"/>
</dbReference>
<dbReference type="InterPro" id="IPR002711">
    <property type="entry name" value="HNH"/>
</dbReference>
<dbReference type="InterPro" id="IPR003615">
    <property type="entry name" value="HNH_nuc"/>
</dbReference>